<dbReference type="Pfam" id="PF00460">
    <property type="entry name" value="Flg_bb_rod"/>
    <property type="match status" value="1"/>
</dbReference>
<dbReference type="InterPro" id="IPR010930">
    <property type="entry name" value="Flg_bb/hook_C_dom"/>
</dbReference>
<dbReference type="Proteomes" id="UP000245086">
    <property type="component" value="Unassembled WGS sequence"/>
</dbReference>
<dbReference type="InterPro" id="IPR001444">
    <property type="entry name" value="Flag_bb_rod_N"/>
</dbReference>
<reference evidence="9 10" key="1">
    <citation type="journal article" date="2018" name="Genome Announc.">
        <title>Draft Genome Sequence of "Candidatus Phycosocius bacilliformis," an Alphaproteobacterial Ectosymbiont of the Hydrocarbon-Producing Green Alga Botryococcus braunii.</title>
        <authorList>
            <person name="Tanabe Y."/>
            <person name="Yamaguchi H."/>
            <person name="Watanabe M.M."/>
        </authorList>
    </citation>
    <scope>NUCLEOTIDE SEQUENCE [LARGE SCALE GENOMIC DNA]</scope>
    <source>
        <strain evidence="9 10">BOTRYCO-2</strain>
    </source>
</reference>
<evidence type="ECO:0000256" key="5">
    <source>
        <dbReference type="ARBA" id="ARBA00025933"/>
    </source>
</evidence>
<evidence type="ECO:0000256" key="4">
    <source>
        <dbReference type="ARBA" id="ARBA00023143"/>
    </source>
</evidence>
<comment type="subunit">
    <text evidence="5 6">The basal body constitutes a major portion of the flagellar organelle and consists of four rings (L,P,S, and M) mounted on a central rod. The rod consists of about 26 subunits of FlgG in the distal portion, and FlgB, FlgC and FlgF are thought to build up the proximal portion of the rod with about 6 subunits each.</text>
</comment>
<organism evidence="9 10">
    <name type="scientific">Candidatus Phycosocius bacilliformis</name>
    <dbReference type="NCBI Taxonomy" id="1445552"/>
    <lineage>
        <taxon>Bacteria</taxon>
        <taxon>Pseudomonadati</taxon>
        <taxon>Pseudomonadota</taxon>
        <taxon>Alphaproteobacteria</taxon>
        <taxon>Caulobacterales</taxon>
        <taxon>Caulobacterales incertae sedis</taxon>
        <taxon>Candidatus Phycosocius</taxon>
    </lineage>
</organism>
<sequence>MTDMNAALQVAASGLRAQTARMKVIAENIANANSTAPNPGADPYQRKVSVFGQVLNRENGTTEVKMTKVQRDTSDFRLRYDPTHPGANADGYVKLPNVNTLIESIDMREAQRAYEANLNVVESARAMMTRTLDLLRR</sequence>
<dbReference type="GO" id="GO:0030694">
    <property type="term" value="C:bacterial-type flagellum basal body, rod"/>
    <property type="evidence" value="ECO:0007669"/>
    <property type="project" value="UniProtKB-UniRule"/>
</dbReference>
<dbReference type="NCBIfam" id="TIGR01395">
    <property type="entry name" value="FlgC"/>
    <property type="match status" value="1"/>
</dbReference>
<keyword evidence="10" id="KW-1185">Reference proteome</keyword>
<evidence type="ECO:0000256" key="2">
    <source>
        <dbReference type="ARBA" id="ARBA00009677"/>
    </source>
</evidence>
<dbReference type="InterPro" id="IPR006299">
    <property type="entry name" value="FlgC"/>
</dbReference>
<dbReference type="PANTHER" id="PTHR30435:SF2">
    <property type="entry name" value="FLAGELLAR BASAL-BODY ROD PROTEIN FLGC"/>
    <property type="match status" value="1"/>
</dbReference>
<evidence type="ECO:0000256" key="1">
    <source>
        <dbReference type="ARBA" id="ARBA00004117"/>
    </source>
</evidence>
<dbReference type="GO" id="GO:0071978">
    <property type="term" value="P:bacterial-type flagellum-dependent swarming motility"/>
    <property type="evidence" value="ECO:0007669"/>
    <property type="project" value="TreeGrafter"/>
</dbReference>
<comment type="caution">
    <text evidence="9">The sequence shown here is derived from an EMBL/GenBank/DDBJ whole genome shotgun (WGS) entry which is preliminary data.</text>
</comment>
<dbReference type="Pfam" id="PF06429">
    <property type="entry name" value="Flg_bbr_C"/>
    <property type="match status" value="1"/>
</dbReference>
<dbReference type="RefSeq" id="WP_108985643.1">
    <property type="nucleotide sequence ID" value="NZ_BFBR01000008.1"/>
</dbReference>
<protein>
    <recommendedName>
        <fullName evidence="3 6">Flagellar basal-body rod protein FlgC</fullName>
    </recommendedName>
</protein>
<feature type="domain" description="Flagellar basal body rod protein N-terminal" evidence="7">
    <location>
        <begin position="8"/>
        <end position="35"/>
    </location>
</feature>
<accession>A0A2P2ECK8</accession>
<dbReference type="PANTHER" id="PTHR30435">
    <property type="entry name" value="FLAGELLAR PROTEIN"/>
    <property type="match status" value="1"/>
</dbReference>
<keyword evidence="9" id="KW-0969">Cilium</keyword>
<keyword evidence="4 6" id="KW-0975">Bacterial flagellum</keyword>
<dbReference type="EMBL" id="BFBR01000008">
    <property type="protein sequence ID" value="GBF58774.1"/>
    <property type="molecule type" value="Genomic_DNA"/>
</dbReference>
<comment type="similarity">
    <text evidence="2">Belongs to the flagella basal body rod proteins family.</text>
</comment>
<evidence type="ECO:0000256" key="3">
    <source>
        <dbReference type="ARBA" id="ARBA00017941"/>
    </source>
</evidence>
<dbReference type="AlphaFoldDB" id="A0A2P2ECK8"/>
<evidence type="ECO:0000259" key="8">
    <source>
        <dbReference type="Pfam" id="PF06429"/>
    </source>
</evidence>
<dbReference type="OrthoDB" id="9813951at2"/>
<gene>
    <name evidence="9" type="primary">flgC</name>
    <name evidence="9" type="ORF">PbB2_02462</name>
</gene>
<name>A0A2P2ECK8_9PROT</name>
<evidence type="ECO:0000256" key="6">
    <source>
        <dbReference type="RuleBase" id="RU362062"/>
    </source>
</evidence>
<keyword evidence="9" id="KW-0282">Flagellum</keyword>
<feature type="domain" description="Flagellar basal-body/hook protein C-terminal" evidence="8">
    <location>
        <begin position="90"/>
        <end position="134"/>
    </location>
</feature>
<comment type="subcellular location">
    <subcellularLocation>
        <location evidence="1 6">Bacterial flagellum basal body</location>
    </subcellularLocation>
</comment>
<evidence type="ECO:0000259" key="7">
    <source>
        <dbReference type="Pfam" id="PF00460"/>
    </source>
</evidence>
<keyword evidence="9" id="KW-0966">Cell projection</keyword>
<evidence type="ECO:0000313" key="9">
    <source>
        <dbReference type="EMBL" id="GBF58774.1"/>
    </source>
</evidence>
<evidence type="ECO:0000313" key="10">
    <source>
        <dbReference type="Proteomes" id="UP000245086"/>
    </source>
</evidence>
<proteinExistence type="inferred from homology"/>